<dbReference type="Proteomes" id="UP000245412">
    <property type="component" value="Unassembled WGS sequence"/>
</dbReference>
<keyword evidence="2" id="KW-0238">DNA-binding</keyword>
<keyword evidence="6" id="KW-1185">Reference proteome</keyword>
<accession>A0AB73T2A7</accession>
<dbReference type="InterPro" id="IPR001845">
    <property type="entry name" value="HTH_ArsR_DNA-bd_dom"/>
</dbReference>
<dbReference type="NCBIfam" id="NF033788">
    <property type="entry name" value="HTH_metalloreg"/>
    <property type="match status" value="1"/>
</dbReference>
<reference evidence="5 6" key="1">
    <citation type="submission" date="2018-05" db="EMBL/GenBank/DDBJ databases">
        <authorList>
            <person name="Goeker M."/>
            <person name="Huntemann M."/>
            <person name="Clum A."/>
            <person name="Pillay M."/>
            <person name="Palaniappan K."/>
            <person name="Varghese N."/>
            <person name="Mikhailova N."/>
            <person name="Stamatis D."/>
            <person name="Reddy T."/>
            <person name="Daum C."/>
            <person name="Shapiro N."/>
            <person name="Ivanova N."/>
            <person name="Kyrpides N."/>
            <person name="Woyke T."/>
        </authorList>
    </citation>
    <scope>NUCLEOTIDE SEQUENCE [LARGE SCALE GENOMIC DNA]</scope>
    <source>
        <strain evidence="5 6">DSM 26524</strain>
    </source>
</reference>
<dbReference type="InterPro" id="IPR051081">
    <property type="entry name" value="HTH_MetalResp_TranReg"/>
</dbReference>
<dbReference type="Pfam" id="PF01022">
    <property type="entry name" value="HTH_5"/>
    <property type="match status" value="1"/>
</dbReference>
<dbReference type="AlphaFoldDB" id="A0AB73T2A7"/>
<dbReference type="InterPro" id="IPR036388">
    <property type="entry name" value="WH-like_DNA-bd_sf"/>
</dbReference>
<keyword evidence="1" id="KW-0805">Transcription regulation</keyword>
<protein>
    <submittedName>
        <fullName evidence="5">ArsR family transcriptional regulator</fullName>
    </submittedName>
</protein>
<proteinExistence type="predicted"/>
<dbReference type="RefSeq" id="WP_109627268.1">
    <property type="nucleotide sequence ID" value="NZ_CABJAT010000003.1"/>
</dbReference>
<organism evidence="5 6">
    <name type="scientific">Murimonas intestini</name>
    <dbReference type="NCBI Taxonomy" id="1337051"/>
    <lineage>
        <taxon>Bacteria</taxon>
        <taxon>Bacillati</taxon>
        <taxon>Bacillota</taxon>
        <taxon>Clostridia</taxon>
        <taxon>Lachnospirales</taxon>
        <taxon>Lachnospiraceae</taxon>
        <taxon>Murimonas</taxon>
    </lineage>
</organism>
<sequence length="342" mass="39714">MGIVISDELDPLFETGVLLYCSSKKFNAKDRIIAELNGLGINGEAFYQKHFSIIKRYLRYFKKNMVVIEGKEFFFNAQEDFFALALKILVENREWIDDFGGVSDLEVRSLIAFMLENRQSTRLPDKEKMPVLEGSSEIIDFLQKQDITEEMKWHFMEFMSRPKYWLEVLFECISANIPAYEQAVYVVRRPYAEVLKRYRDYTEAHAEDMQKRYGPDRVVHPTLIAPVQQLDTFTRGYHGMLNEFISRKDRNPDAIKDSLVMKMKALGDRSKLEILCTLKEQPKYNLELADSLKLSTSTVSHHMSVLFNCGLVSVQKKNAKVYYCVETEAIEEMAADLQNLLG</sequence>
<name>A0AB73T2A7_9FIRM</name>
<feature type="domain" description="HTH arsR-type" evidence="4">
    <location>
        <begin position="251"/>
        <end position="342"/>
    </location>
</feature>
<evidence type="ECO:0000313" key="6">
    <source>
        <dbReference type="Proteomes" id="UP000245412"/>
    </source>
</evidence>
<dbReference type="PROSITE" id="PS50987">
    <property type="entry name" value="HTH_ARSR_2"/>
    <property type="match status" value="1"/>
</dbReference>
<evidence type="ECO:0000256" key="1">
    <source>
        <dbReference type="ARBA" id="ARBA00023015"/>
    </source>
</evidence>
<dbReference type="GO" id="GO:0003677">
    <property type="term" value="F:DNA binding"/>
    <property type="evidence" value="ECO:0007669"/>
    <property type="project" value="UniProtKB-KW"/>
</dbReference>
<dbReference type="EMBL" id="QGGY01000008">
    <property type="protein sequence ID" value="PWJ74629.1"/>
    <property type="molecule type" value="Genomic_DNA"/>
</dbReference>
<dbReference type="PANTHER" id="PTHR33154:SF18">
    <property type="entry name" value="ARSENICAL RESISTANCE OPERON REPRESSOR"/>
    <property type="match status" value="1"/>
</dbReference>
<dbReference type="Gene3D" id="1.10.10.10">
    <property type="entry name" value="Winged helix-like DNA-binding domain superfamily/Winged helix DNA-binding domain"/>
    <property type="match status" value="1"/>
</dbReference>
<dbReference type="SUPFAM" id="SSF46785">
    <property type="entry name" value="Winged helix' DNA-binding domain"/>
    <property type="match status" value="1"/>
</dbReference>
<dbReference type="PANTHER" id="PTHR33154">
    <property type="entry name" value="TRANSCRIPTIONAL REGULATOR, ARSR FAMILY"/>
    <property type="match status" value="1"/>
</dbReference>
<dbReference type="CDD" id="cd00090">
    <property type="entry name" value="HTH_ARSR"/>
    <property type="match status" value="1"/>
</dbReference>
<comment type="caution">
    <text evidence="5">The sequence shown here is derived from an EMBL/GenBank/DDBJ whole genome shotgun (WGS) entry which is preliminary data.</text>
</comment>
<evidence type="ECO:0000256" key="3">
    <source>
        <dbReference type="ARBA" id="ARBA00023163"/>
    </source>
</evidence>
<dbReference type="InterPro" id="IPR036390">
    <property type="entry name" value="WH_DNA-bd_sf"/>
</dbReference>
<dbReference type="PRINTS" id="PR00778">
    <property type="entry name" value="HTHARSR"/>
</dbReference>
<dbReference type="InterPro" id="IPR011991">
    <property type="entry name" value="ArsR-like_HTH"/>
</dbReference>
<dbReference type="GO" id="GO:0003700">
    <property type="term" value="F:DNA-binding transcription factor activity"/>
    <property type="evidence" value="ECO:0007669"/>
    <property type="project" value="InterPro"/>
</dbReference>
<evidence type="ECO:0000313" key="5">
    <source>
        <dbReference type="EMBL" id="PWJ74629.1"/>
    </source>
</evidence>
<evidence type="ECO:0000259" key="4">
    <source>
        <dbReference type="PROSITE" id="PS50987"/>
    </source>
</evidence>
<evidence type="ECO:0000256" key="2">
    <source>
        <dbReference type="ARBA" id="ARBA00023125"/>
    </source>
</evidence>
<gene>
    <name evidence="5" type="ORF">C7383_10858</name>
</gene>
<keyword evidence="3" id="KW-0804">Transcription</keyword>
<dbReference type="SMART" id="SM00418">
    <property type="entry name" value="HTH_ARSR"/>
    <property type="match status" value="1"/>
</dbReference>